<reference evidence="13 14" key="1">
    <citation type="journal article" date="2011" name="Proc. Natl. Acad. Sci. U.S.A.">
        <title>Comparative genomics of xylose-fermenting fungi for enhanced biofuel production.</title>
        <authorList>
            <person name="Wohlbach D.J."/>
            <person name="Kuo A."/>
            <person name="Sato T.K."/>
            <person name="Potts K.M."/>
            <person name="Salamov A.A."/>
            <person name="LaButti K.M."/>
            <person name="Sun H."/>
            <person name="Clum A."/>
            <person name="Pangilinan J.L."/>
            <person name="Lindquist E.A."/>
            <person name="Lucas S."/>
            <person name="Lapidus A."/>
            <person name="Jin M."/>
            <person name="Gunawan C."/>
            <person name="Balan V."/>
            <person name="Dale B.E."/>
            <person name="Jeffries T.W."/>
            <person name="Zinkel R."/>
            <person name="Barry K.W."/>
            <person name="Grigoriev I.V."/>
            <person name="Gasch A.P."/>
        </authorList>
    </citation>
    <scope>NUCLEOTIDE SEQUENCE [LARGE SCALE GENOMIC DNA]</scope>
    <source>
        <strain evidence="14">ATCC 10573 / BCRC 21748 / CBS 615 / JCM 9827 / NBRC 10315 / NRRL Y-1498 / VKM Y-70</strain>
    </source>
</reference>
<evidence type="ECO:0000313" key="14">
    <source>
        <dbReference type="Proteomes" id="UP000000707"/>
    </source>
</evidence>
<keyword evidence="4" id="KW-0813">Transport</keyword>
<dbReference type="InterPro" id="IPR021056">
    <property type="entry name" value="Mt_import_IM_translocase_Tim54"/>
</dbReference>
<dbReference type="OrthoDB" id="5598305at2759"/>
<keyword evidence="14" id="KW-1185">Reference proteome</keyword>
<evidence type="ECO:0000256" key="6">
    <source>
        <dbReference type="ARBA" id="ARBA00022792"/>
    </source>
</evidence>
<evidence type="ECO:0000256" key="11">
    <source>
        <dbReference type="ARBA" id="ARBA00023136"/>
    </source>
</evidence>
<evidence type="ECO:0000256" key="5">
    <source>
        <dbReference type="ARBA" id="ARBA00022692"/>
    </source>
</evidence>
<keyword evidence="6" id="KW-0999">Mitochondrion inner membrane</keyword>
<keyword evidence="8" id="KW-1133">Transmembrane helix</keyword>
<keyword evidence="11" id="KW-0472">Membrane</keyword>
<evidence type="ECO:0000256" key="4">
    <source>
        <dbReference type="ARBA" id="ARBA00022448"/>
    </source>
</evidence>
<keyword evidence="5" id="KW-0812">Transmembrane</keyword>
<evidence type="ECO:0000256" key="3">
    <source>
        <dbReference type="ARBA" id="ARBA00020796"/>
    </source>
</evidence>
<name>G3B1S2_CANTC</name>
<dbReference type="Proteomes" id="UP000000707">
    <property type="component" value="Unassembled WGS sequence"/>
</dbReference>
<keyword evidence="9" id="KW-0811">Translocation</keyword>
<dbReference type="GO" id="GO:0015031">
    <property type="term" value="P:protein transport"/>
    <property type="evidence" value="ECO:0007669"/>
    <property type="project" value="UniProtKB-KW"/>
</dbReference>
<dbReference type="GO" id="GO:0005743">
    <property type="term" value="C:mitochondrial inner membrane"/>
    <property type="evidence" value="ECO:0007669"/>
    <property type="project" value="UniProtKB-SubCell"/>
</dbReference>
<dbReference type="Pfam" id="PF11711">
    <property type="entry name" value="Tim54"/>
    <property type="match status" value="1"/>
</dbReference>
<evidence type="ECO:0000256" key="7">
    <source>
        <dbReference type="ARBA" id="ARBA00022927"/>
    </source>
</evidence>
<organism evidence="14">
    <name type="scientific">Candida tenuis (strain ATCC 10573 / BCRC 21748 / CBS 615 / JCM 9827 / NBRC 10315 / NRRL Y-1498 / VKM Y-70)</name>
    <name type="common">Yeast</name>
    <name type="synonym">Yamadazyma tenuis</name>
    <dbReference type="NCBI Taxonomy" id="590646"/>
    <lineage>
        <taxon>Eukaryota</taxon>
        <taxon>Fungi</taxon>
        <taxon>Dikarya</taxon>
        <taxon>Ascomycota</taxon>
        <taxon>Saccharomycotina</taxon>
        <taxon>Pichiomycetes</taxon>
        <taxon>Debaryomycetaceae</taxon>
        <taxon>Yamadazyma</taxon>
    </lineage>
</organism>
<evidence type="ECO:0000256" key="1">
    <source>
        <dbReference type="ARBA" id="ARBA00004434"/>
    </source>
</evidence>
<dbReference type="eggNOG" id="ENOG502QPMQ">
    <property type="taxonomic scope" value="Eukaryota"/>
</dbReference>
<protein>
    <recommendedName>
        <fullName evidence="3">Mitochondrial import inner membrane translocase subunit TIM54</fullName>
    </recommendedName>
</protein>
<evidence type="ECO:0000256" key="2">
    <source>
        <dbReference type="ARBA" id="ARBA00006355"/>
    </source>
</evidence>
<dbReference type="HOGENOM" id="CLU_039097_0_0_1"/>
<dbReference type="STRING" id="590646.G3B1S2"/>
<sequence length="389" mass="44876">MSDSKEKPVEKVTPPKKGWSNPALQMMGIPCLSLPSRNWMIFWTVLASIGGGYAYDRYEQKQIRKQYMAKVEELGREPYDSHRLPRKLTVFIAPPPDDFLEVSMGYFRRYVKPVLNSASIDFDILVANKQGDIRSSVSERIRQLRRDAIQNNQTPPQNSNGTSWTKLLTFKNVKELYDTKDVLGFYYRYPTITPVRDDVNAASHAGGVVCMGRGAYKEYIQGVHEGLLGPLEAPQIEEQVSVENSDEEQDKNEAKAPAPFIKPEQYPQAQLAPELDLSSIIRDDKGVPVLFEQPIYVFPVMNVLGFKNTLRKIYNFFTKRHAAEDFSERTLHIVDNKVVPFEYKHQYLAKEEEPLWPKHWVEKGKERNSEWVQEMITDDRVTSRLKVIE</sequence>
<gene>
    <name evidence="13" type="ORF">CANTEDRAFT_103890</name>
</gene>
<proteinExistence type="inferred from homology"/>
<dbReference type="EMBL" id="GL996515">
    <property type="protein sequence ID" value="EGV64518.1"/>
    <property type="molecule type" value="Genomic_DNA"/>
</dbReference>
<evidence type="ECO:0000313" key="13">
    <source>
        <dbReference type="EMBL" id="EGV64518.1"/>
    </source>
</evidence>
<keyword evidence="10" id="KW-0496">Mitochondrion</keyword>
<keyword evidence="7" id="KW-0653">Protein transport</keyword>
<comment type="subcellular location">
    <subcellularLocation>
        <location evidence="1">Mitochondrion inner membrane</location>
        <topology evidence="1">Single-pass membrane protein</topology>
    </subcellularLocation>
</comment>
<evidence type="ECO:0000256" key="8">
    <source>
        <dbReference type="ARBA" id="ARBA00022989"/>
    </source>
</evidence>
<accession>G3B1S2</accession>
<feature type="region of interest" description="Disordered" evidence="12">
    <location>
        <begin position="240"/>
        <end position="259"/>
    </location>
</feature>
<comment type="similarity">
    <text evidence="2">Belongs to the TIM54 family.</text>
</comment>
<dbReference type="AlphaFoldDB" id="G3B1S2"/>
<evidence type="ECO:0000256" key="9">
    <source>
        <dbReference type="ARBA" id="ARBA00023010"/>
    </source>
</evidence>
<evidence type="ECO:0000256" key="12">
    <source>
        <dbReference type="SAM" id="MobiDB-lite"/>
    </source>
</evidence>
<evidence type="ECO:0000256" key="10">
    <source>
        <dbReference type="ARBA" id="ARBA00023128"/>
    </source>
</evidence>